<dbReference type="InParanoid" id="E4WQA9"/>
<dbReference type="InterPro" id="IPR001680">
    <property type="entry name" value="WD40_rpt"/>
</dbReference>
<dbReference type="SUPFAM" id="SSF50978">
    <property type="entry name" value="WD40 repeat-like"/>
    <property type="match status" value="1"/>
</dbReference>
<dbReference type="OrthoDB" id="6262491at2759"/>
<evidence type="ECO:0000256" key="1">
    <source>
        <dbReference type="PROSITE-ProRule" id="PRU00221"/>
    </source>
</evidence>
<evidence type="ECO:0000313" key="3">
    <source>
        <dbReference type="Proteomes" id="UP000001307"/>
    </source>
</evidence>
<dbReference type="SMART" id="SM00320">
    <property type="entry name" value="WD40"/>
    <property type="match status" value="3"/>
</dbReference>
<dbReference type="EMBL" id="FN653015">
    <property type="protein sequence ID" value="CBY20093.1"/>
    <property type="molecule type" value="Genomic_DNA"/>
</dbReference>
<dbReference type="Gene3D" id="2.130.10.10">
    <property type="entry name" value="YVTN repeat-like/Quinoprotein amine dehydrogenase"/>
    <property type="match status" value="1"/>
</dbReference>
<dbReference type="PANTHER" id="PTHR45532:SF1">
    <property type="entry name" value="WD REPEAT-CONTAINING PROTEIN 97"/>
    <property type="match status" value="1"/>
</dbReference>
<accession>E4WQA9</accession>
<feature type="repeat" description="WD" evidence="1">
    <location>
        <begin position="199"/>
        <end position="213"/>
    </location>
</feature>
<dbReference type="Proteomes" id="UP000001307">
    <property type="component" value="Unassembled WGS sequence"/>
</dbReference>
<dbReference type="PANTHER" id="PTHR45532">
    <property type="entry name" value="WD REPEAT-CONTAINING PROTEIN 97"/>
    <property type="match status" value="1"/>
</dbReference>
<dbReference type="PROSITE" id="PS50082">
    <property type="entry name" value="WD_REPEATS_2"/>
    <property type="match status" value="1"/>
</dbReference>
<sequence>MELKKSRIKYKGRRYEKPISAATYLGSKTAIAFPAREDEVSGKIIELPKIDFGGRIVPVSEDIRKLVSISVKSKNVLLAVTQSKFLLFTQQGKRKSTASHQNFQKSLHCVWDSVGEVLYATSGRYSVTCWNFGFGLNSINMGAEIGKKTTLSLSHTTSRSELKLECIISIDLINQRRKELIKLHNYPMNKIETAGDRWITASLDGTIKIWDLDWQLIDTMVSHQHEVIAICLITIESGTELVLSQSLDGRVICWSLEGAEVVMDEYLPDAPQFERRQVGYSAGMLARSDQSLLSYGEYGLYDYHINLLYSKLHQFHASVRRVELGVPTLSEYSGSGNVLAVQVGDSEIILISTLGLVINRVKVTGPIEDFAYQKHLELLHVLVAGSIEIYGVAVFEKPAPLLSTFQPSGSKDVKSVEVYTPNNDFLIPDWNNLCTSQRSLNRWNARSASVCFAGLSSGEVISYDPKTGKELFATEAVSNSIKRLRSGRNSSVLAVLSNSSKILSGFFC</sequence>
<dbReference type="InterPro" id="IPR015943">
    <property type="entry name" value="WD40/YVTN_repeat-like_dom_sf"/>
</dbReference>
<dbReference type="AlphaFoldDB" id="E4WQA9"/>
<name>E4WQA9_OIKDI</name>
<keyword evidence="1" id="KW-0853">WD repeat</keyword>
<protein>
    <submittedName>
        <fullName evidence="2">Uncharacterized protein</fullName>
    </submittedName>
</protein>
<proteinExistence type="predicted"/>
<keyword evidence="3" id="KW-1185">Reference proteome</keyword>
<organism evidence="2">
    <name type="scientific">Oikopleura dioica</name>
    <name type="common">Tunicate</name>
    <dbReference type="NCBI Taxonomy" id="34765"/>
    <lineage>
        <taxon>Eukaryota</taxon>
        <taxon>Metazoa</taxon>
        <taxon>Chordata</taxon>
        <taxon>Tunicata</taxon>
        <taxon>Appendicularia</taxon>
        <taxon>Copelata</taxon>
        <taxon>Oikopleuridae</taxon>
        <taxon>Oikopleura</taxon>
    </lineage>
</organism>
<gene>
    <name evidence="2" type="ORF">GSOID_T00000076001</name>
</gene>
<evidence type="ECO:0000313" key="2">
    <source>
        <dbReference type="EMBL" id="CBY20093.1"/>
    </source>
</evidence>
<reference evidence="2" key="1">
    <citation type="journal article" date="2010" name="Science">
        <title>Plasticity of animal genome architecture unmasked by rapid evolution of a pelagic tunicate.</title>
        <authorList>
            <person name="Denoeud F."/>
            <person name="Henriet S."/>
            <person name="Mungpakdee S."/>
            <person name="Aury J.M."/>
            <person name="Da Silva C."/>
            <person name="Brinkmann H."/>
            <person name="Mikhaleva J."/>
            <person name="Olsen L.C."/>
            <person name="Jubin C."/>
            <person name="Canestro C."/>
            <person name="Bouquet J.M."/>
            <person name="Danks G."/>
            <person name="Poulain J."/>
            <person name="Campsteijn C."/>
            <person name="Adamski M."/>
            <person name="Cross I."/>
            <person name="Yadetie F."/>
            <person name="Muffato M."/>
            <person name="Louis A."/>
            <person name="Butcher S."/>
            <person name="Tsagkogeorga G."/>
            <person name="Konrad A."/>
            <person name="Singh S."/>
            <person name="Jensen M.F."/>
            <person name="Cong E.H."/>
            <person name="Eikeseth-Otteraa H."/>
            <person name="Noel B."/>
            <person name="Anthouard V."/>
            <person name="Porcel B.M."/>
            <person name="Kachouri-Lafond R."/>
            <person name="Nishino A."/>
            <person name="Ugolini M."/>
            <person name="Chourrout P."/>
            <person name="Nishida H."/>
            <person name="Aasland R."/>
            <person name="Huzurbazar S."/>
            <person name="Westhof E."/>
            <person name="Delsuc F."/>
            <person name="Lehrach H."/>
            <person name="Reinhardt R."/>
            <person name="Weissenbach J."/>
            <person name="Roy S.W."/>
            <person name="Artiguenave F."/>
            <person name="Postlethwait J.H."/>
            <person name="Manak J.R."/>
            <person name="Thompson E.M."/>
            <person name="Jaillon O."/>
            <person name="Du Pasquier L."/>
            <person name="Boudinot P."/>
            <person name="Liberles D.A."/>
            <person name="Volff J.N."/>
            <person name="Philippe H."/>
            <person name="Lenhard B."/>
            <person name="Roest Crollius H."/>
            <person name="Wincker P."/>
            <person name="Chourrout D."/>
        </authorList>
    </citation>
    <scope>NUCLEOTIDE SEQUENCE [LARGE SCALE GENOMIC DNA]</scope>
</reference>
<dbReference type="InterPro" id="IPR036322">
    <property type="entry name" value="WD40_repeat_dom_sf"/>
</dbReference>